<dbReference type="CDD" id="cd06550">
    <property type="entry name" value="TM_ABC_iron-siderophores_like"/>
    <property type="match status" value="1"/>
</dbReference>
<dbReference type="InterPro" id="IPR037294">
    <property type="entry name" value="ABC_BtuC-like"/>
</dbReference>
<dbReference type="EMBL" id="QNVH01000069">
    <property type="protein sequence ID" value="TDA37519.1"/>
    <property type="molecule type" value="Genomic_DNA"/>
</dbReference>
<dbReference type="InterPro" id="IPR000522">
    <property type="entry name" value="ABC_transptr_permease_BtuC"/>
</dbReference>
<evidence type="ECO:0000313" key="10">
    <source>
        <dbReference type="EMBL" id="TDA37519.1"/>
    </source>
</evidence>
<name>A0A523B9A8_9CREN</name>
<evidence type="ECO:0000256" key="1">
    <source>
        <dbReference type="ARBA" id="ARBA00004651"/>
    </source>
</evidence>
<gene>
    <name evidence="10" type="ORF">DSO08_05650</name>
</gene>
<protein>
    <submittedName>
        <fullName evidence="10">Iron ABC transporter permease</fullName>
    </submittedName>
</protein>
<evidence type="ECO:0000256" key="3">
    <source>
        <dbReference type="ARBA" id="ARBA00022448"/>
    </source>
</evidence>
<organism evidence="10 11">
    <name type="scientific">Thermoproteota archaeon</name>
    <dbReference type="NCBI Taxonomy" id="2056631"/>
    <lineage>
        <taxon>Archaea</taxon>
        <taxon>Thermoproteota</taxon>
    </lineage>
</organism>
<dbReference type="Gene3D" id="1.10.3470.10">
    <property type="entry name" value="ABC transporter involved in vitamin B12 uptake, BtuC"/>
    <property type="match status" value="1"/>
</dbReference>
<feature type="transmembrane region" description="Helical" evidence="9">
    <location>
        <begin position="232"/>
        <end position="254"/>
    </location>
</feature>
<evidence type="ECO:0000256" key="5">
    <source>
        <dbReference type="ARBA" id="ARBA00022692"/>
    </source>
</evidence>
<proteinExistence type="inferred from homology"/>
<comment type="subcellular location">
    <subcellularLocation>
        <location evidence="1">Cell membrane</location>
        <topology evidence="1">Multi-pass membrane protein</topology>
    </subcellularLocation>
</comment>
<dbReference type="GO" id="GO:0022857">
    <property type="term" value="F:transmembrane transporter activity"/>
    <property type="evidence" value="ECO:0007669"/>
    <property type="project" value="InterPro"/>
</dbReference>
<dbReference type="PANTHER" id="PTHR30472:SF25">
    <property type="entry name" value="ABC TRANSPORTER PERMEASE PROTEIN MJ0876-RELATED"/>
    <property type="match status" value="1"/>
</dbReference>
<feature type="transmembrane region" description="Helical" evidence="9">
    <location>
        <begin position="195"/>
        <end position="220"/>
    </location>
</feature>
<keyword evidence="5 9" id="KW-0812">Transmembrane</keyword>
<feature type="region of interest" description="Disordered" evidence="8">
    <location>
        <begin position="1"/>
        <end position="22"/>
    </location>
</feature>
<dbReference type="FunFam" id="1.10.3470.10:FF:000001">
    <property type="entry name" value="Vitamin B12 ABC transporter permease BtuC"/>
    <property type="match status" value="1"/>
</dbReference>
<feature type="compositionally biased region" description="Basic and acidic residues" evidence="8">
    <location>
        <begin position="1"/>
        <end position="14"/>
    </location>
</feature>
<dbReference type="Proteomes" id="UP000315399">
    <property type="component" value="Unassembled WGS sequence"/>
</dbReference>
<keyword evidence="6 9" id="KW-1133">Transmembrane helix</keyword>
<comment type="caution">
    <text evidence="10">The sequence shown here is derived from an EMBL/GenBank/DDBJ whole genome shotgun (WGS) entry which is preliminary data.</text>
</comment>
<feature type="transmembrane region" description="Helical" evidence="9">
    <location>
        <begin position="127"/>
        <end position="149"/>
    </location>
</feature>
<dbReference type="GO" id="GO:0033214">
    <property type="term" value="P:siderophore-iron import into cell"/>
    <property type="evidence" value="ECO:0007669"/>
    <property type="project" value="TreeGrafter"/>
</dbReference>
<evidence type="ECO:0000256" key="8">
    <source>
        <dbReference type="SAM" id="MobiDB-lite"/>
    </source>
</evidence>
<reference evidence="10 11" key="1">
    <citation type="journal article" date="2019" name="Nat. Microbiol.">
        <title>Expanding anaerobic alkane metabolism in the domain of Archaea.</title>
        <authorList>
            <person name="Wang Y."/>
            <person name="Wegener G."/>
            <person name="Hou J."/>
            <person name="Wang F."/>
            <person name="Xiao X."/>
        </authorList>
    </citation>
    <scope>NUCLEOTIDE SEQUENCE [LARGE SCALE GENOMIC DNA]</scope>
    <source>
        <strain evidence="10">WYZ-LMO10</strain>
    </source>
</reference>
<evidence type="ECO:0000256" key="4">
    <source>
        <dbReference type="ARBA" id="ARBA00022475"/>
    </source>
</evidence>
<feature type="transmembrane region" description="Helical" evidence="9">
    <location>
        <begin position="161"/>
        <end position="189"/>
    </location>
</feature>
<evidence type="ECO:0000256" key="7">
    <source>
        <dbReference type="ARBA" id="ARBA00023136"/>
    </source>
</evidence>
<comment type="similarity">
    <text evidence="2">Belongs to the binding-protein-dependent transport system permease family. FecCD subfamily.</text>
</comment>
<dbReference type="GO" id="GO:0005886">
    <property type="term" value="C:plasma membrane"/>
    <property type="evidence" value="ECO:0007669"/>
    <property type="project" value="UniProtKB-SubCell"/>
</dbReference>
<keyword evidence="7 9" id="KW-0472">Membrane</keyword>
<feature type="transmembrane region" description="Helical" evidence="9">
    <location>
        <begin position="83"/>
        <end position="107"/>
    </location>
</feature>
<feature type="transmembrane region" description="Helical" evidence="9">
    <location>
        <begin position="274"/>
        <end position="294"/>
    </location>
</feature>
<keyword evidence="3" id="KW-0813">Transport</keyword>
<accession>A0A523B9A8</accession>
<sequence length="418" mass="45790">MDHRHIPHRQDALPRKLQRRRRHKSRRGCFQICLWRQRTLDLPPSSCQQGHLPLPRTHTIGSDVPLTDPIVTQYKKLSHRRSALISLLFFCLIFAFTLSLCVGSSYIPPLEVIARLLNNRGGNLDAIIWEIRLPRAFVAVFAGAGLALAGSATQVSVRNPLASPFTLGISSAAGFGAALAIVLGAGGFIHTYLGGILVLSHFPLIISSFSFSLLATLITISLAKLKGAAPETIILTGIAMSFLFSAATSFMQYFGTTEQVASIVFWLFGSLSKASWDGFWTIFLVFVAASIPLYRWSYRYNALLIDDEVAKSLGVNPETLRLTSMILSSLVTATIVSFLGVIGFVCLVSPHITRMIIGSDNKYLFPASALVGANILVLSDVVSRTLLPPIILPVGIITSFLGVPLLLYLILKKKRHWY</sequence>
<evidence type="ECO:0000256" key="2">
    <source>
        <dbReference type="ARBA" id="ARBA00007935"/>
    </source>
</evidence>
<keyword evidence="4" id="KW-1003">Cell membrane</keyword>
<evidence type="ECO:0000256" key="6">
    <source>
        <dbReference type="ARBA" id="ARBA00022989"/>
    </source>
</evidence>
<evidence type="ECO:0000313" key="11">
    <source>
        <dbReference type="Proteomes" id="UP000315399"/>
    </source>
</evidence>
<dbReference type="PANTHER" id="PTHR30472">
    <property type="entry name" value="FERRIC ENTEROBACTIN TRANSPORT SYSTEM PERMEASE PROTEIN"/>
    <property type="match status" value="1"/>
</dbReference>
<evidence type="ECO:0000256" key="9">
    <source>
        <dbReference type="SAM" id="Phobius"/>
    </source>
</evidence>
<feature type="transmembrane region" description="Helical" evidence="9">
    <location>
        <begin position="390"/>
        <end position="411"/>
    </location>
</feature>
<dbReference type="AlphaFoldDB" id="A0A523B9A8"/>
<dbReference type="SUPFAM" id="SSF81345">
    <property type="entry name" value="ABC transporter involved in vitamin B12 uptake, BtuC"/>
    <property type="match status" value="1"/>
</dbReference>
<feature type="transmembrane region" description="Helical" evidence="9">
    <location>
        <begin position="330"/>
        <end position="352"/>
    </location>
</feature>
<dbReference type="Pfam" id="PF01032">
    <property type="entry name" value="FecCD"/>
    <property type="match status" value="1"/>
</dbReference>